<feature type="domain" description="Disease resistance R13L4/SHOC-2-like LRR" evidence="2">
    <location>
        <begin position="15"/>
        <end position="117"/>
    </location>
</feature>
<dbReference type="InterPro" id="IPR032675">
    <property type="entry name" value="LRR_dom_sf"/>
</dbReference>
<dbReference type="Gramene" id="OBART12G15660.1">
    <property type="protein sequence ID" value="OBART12G15660.1"/>
    <property type="gene ID" value="OBART12G15660"/>
</dbReference>
<keyword evidence="1" id="KW-0677">Repeat</keyword>
<accession>A0A0D3HVN4</accession>
<reference evidence="3" key="2">
    <citation type="submission" date="2015-03" db="UniProtKB">
        <authorList>
            <consortium name="EnsemblPlants"/>
        </authorList>
    </citation>
    <scope>IDENTIFICATION</scope>
</reference>
<evidence type="ECO:0000313" key="4">
    <source>
        <dbReference type="Proteomes" id="UP000026960"/>
    </source>
</evidence>
<dbReference type="Proteomes" id="UP000026960">
    <property type="component" value="Chromosome 12"/>
</dbReference>
<dbReference type="PaxDb" id="65489-OBART12G15660.1"/>
<evidence type="ECO:0000259" key="2">
    <source>
        <dbReference type="Pfam" id="PF23598"/>
    </source>
</evidence>
<organism evidence="3">
    <name type="scientific">Oryza barthii</name>
    <dbReference type="NCBI Taxonomy" id="65489"/>
    <lineage>
        <taxon>Eukaryota</taxon>
        <taxon>Viridiplantae</taxon>
        <taxon>Streptophyta</taxon>
        <taxon>Embryophyta</taxon>
        <taxon>Tracheophyta</taxon>
        <taxon>Spermatophyta</taxon>
        <taxon>Magnoliopsida</taxon>
        <taxon>Liliopsida</taxon>
        <taxon>Poales</taxon>
        <taxon>Poaceae</taxon>
        <taxon>BOP clade</taxon>
        <taxon>Oryzoideae</taxon>
        <taxon>Oryzeae</taxon>
        <taxon>Oryzinae</taxon>
        <taxon>Oryza</taxon>
    </lineage>
</organism>
<keyword evidence="4" id="KW-1185">Reference proteome</keyword>
<dbReference type="Pfam" id="PF23598">
    <property type="entry name" value="LRR_14"/>
    <property type="match status" value="1"/>
</dbReference>
<sequence length="233" mass="26400">MDESELEKTIDLSRLRSLTVFGVWRPFFISDKMRLLLVLDLDDTNNVCGHQIKQIGKLVHLKYLSLRGCTKIAFLPDSFGKLRQLETLDVKGTSIVRLPKAIINLRKLNYLHAGDTSIAYEDIADDLPKLMRNRLCIIGLICFCVLWIMCWCPRKIDDEESTHESLLPSVAMRLDGDGVQAPRGLRRLTALHTLGVMNIARSGTRGIVVPLALLYCPEFLYFISCMISSLHLL</sequence>
<dbReference type="SUPFAM" id="SSF52047">
    <property type="entry name" value="RNI-like"/>
    <property type="match status" value="1"/>
</dbReference>
<dbReference type="PANTHER" id="PTHR47186:SF57">
    <property type="entry name" value="OS02G0478300 PROTEIN"/>
    <property type="match status" value="1"/>
</dbReference>
<dbReference type="eggNOG" id="KOG4658">
    <property type="taxonomic scope" value="Eukaryota"/>
</dbReference>
<dbReference type="AlphaFoldDB" id="A0A0D3HVN4"/>
<dbReference type="EnsemblPlants" id="OBART12G15660.1">
    <property type="protein sequence ID" value="OBART12G15660.1"/>
    <property type="gene ID" value="OBART12G15660"/>
</dbReference>
<dbReference type="PANTHER" id="PTHR47186">
    <property type="entry name" value="LEUCINE-RICH REPEAT-CONTAINING PROTEIN 57"/>
    <property type="match status" value="1"/>
</dbReference>
<dbReference type="Gene3D" id="3.80.10.10">
    <property type="entry name" value="Ribonuclease Inhibitor"/>
    <property type="match status" value="1"/>
</dbReference>
<evidence type="ECO:0000256" key="1">
    <source>
        <dbReference type="ARBA" id="ARBA00022737"/>
    </source>
</evidence>
<proteinExistence type="predicted"/>
<name>A0A0D3HVN4_9ORYZ</name>
<reference evidence="3" key="1">
    <citation type="journal article" date="2009" name="Rice">
        <title>De Novo Next Generation Sequencing of Plant Genomes.</title>
        <authorList>
            <person name="Rounsley S."/>
            <person name="Marri P.R."/>
            <person name="Yu Y."/>
            <person name="He R."/>
            <person name="Sisneros N."/>
            <person name="Goicoechea J.L."/>
            <person name="Lee S.J."/>
            <person name="Angelova A."/>
            <person name="Kudrna D."/>
            <person name="Luo M."/>
            <person name="Affourtit J."/>
            <person name="Desany B."/>
            <person name="Knight J."/>
            <person name="Niazi F."/>
            <person name="Egholm M."/>
            <person name="Wing R.A."/>
        </authorList>
    </citation>
    <scope>NUCLEOTIDE SEQUENCE [LARGE SCALE GENOMIC DNA]</scope>
    <source>
        <strain evidence="3">cv. IRGC 105608</strain>
    </source>
</reference>
<dbReference type="STRING" id="65489.A0A0D3HVN4"/>
<protein>
    <recommendedName>
        <fullName evidence="2">Disease resistance R13L4/SHOC-2-like LRR domain-containing protein</fullName>
    </recommendedName>
</protein>
<dbReference type="InterPro" id="IPR055414">
    <property type="entry name" value="LRR_R13L4/SHOC2-like"/>
</dbReference>
<evidence type="ECO:0000313" key="3">
    <source>
        <dbReference type="EnsemblPlants" id="OBART12G15660.1"/>
    </source>
</evidence>
<dbReference type="HOGENOM" id="CLU_1191460_0_0_1"/>